<evidence type="ECO:0000313" key="2">
    <source>
        <dbReference type="RefSeq" id="XP_021808330.1"/>
    </source>
</evidence>
<sequence length="242" mass="26700">MKMRLSVAISLIGDPKVVYMDEPSTGLDPASRKNLWNVIKCALQDRAMILASTLSLPTLLVELAKMRCNKHYKLSALSCSSYCCVLPLGPLHLISILIAQLDAVNYIMVLFFYVSAHSMQEAEVLCDRVGIFVDGSLQCLGNPKELIGRYGGPYVFTITTSSIHEEDVEKLVRTLSPSANKIYHVSGIQKFELPKTEIRMADIFKTVEIVKSKFTSYASNLADATLEEVFIKVACGAQEANA</sequence>
<dbReference type="Pfam" id="PF24526">
    <property type="entry name" value="ABCA12_C"/>
    <property type="match status" value="1"/>
</dbReference>
<dbReference type="Proteomes" id="UP000515124">
    <property type="component" value="Unplaced"/>
</dbReference>
<dbReference type="Gene3D" id="3.40.50.300">
    <property type="entry name" value="P-loop containing nucleotide triphosphate hydrolases"/>
    <property type="match status" value="1"/>
</dbReference>
<dbReference type="AlphaFoldDB" id="A0A6P5RTX6"/>
<evidence type="ECO:0000313" key="1">
    <source>
        <dbReference type="Proteomes" id="UP000515124"/>
    </source>
</evidence>
<dbReference type="GO" id="GO:0140359">
    <property type="term" value="F:ABC-type transporter activity"/>
    <property type="evidence" value="ECO:0007669"/>
    <property type="project" value="InterPro"/>
</dbReference>
<dbReference type="RefSeq" id="XP_021808330.1">
    <property type="nucleotide sequence ID" value="XM_021952638.1"/>
</dbReference>
<dbReference type="PANTHER" id="PTHR19229">
    <property type="entry name" value="ATP-BINDING CASSETTE TRANSPORTER SUBFAMILY A ABCA"/>
    <property type="match status" value="1"/>
</dbReference>
<dbReference type="GO" id="GO:0005319">
    <property type="term" value="F:lipid transporter activity"/>
    <property type="evidence" value="ECO:0007669"/>
    <property type="project" value="TreeGrafter"/>
</dbReference>
<dbReference type="GeneID" id="110752052"/>
<dbReference type="GO" id="GO:0016020">
    <property type="term" value="C:membrane"/>
    <property type="evidence" value="ECO:0007669"/>
    <property type="project" value="InterPro"/>
</dbReference>
<keyword evidence="1" id="KW-1185">Reference proteome</keyword>
<dbReference type="InterPro" id="IPR027417">
    <property type="entry name" value="P-loop_NTPase"/>
</dbReference>
<name>A0A6P5RTX6_PRUAV</name>
<dbReference type="PANTHER" id="PTHR19229:SF154">
    <property type="entry name" value="ABC TRANSPORTER A FAMILY MEMBER 3-RELATED"/>
    <property type="match status" value="1"/>
</dbReference>
<organism evidence="1 2">
    <name type="scientific">Prunus avium</name>
    <name type="common">Cherry</name>
    <name type="synonym">Cerasus avium</name>
    <dbReference type="NCBI Taxonomy" id="42229"/>
    <lineage>
        <taxon>Eukaryota</taxon>
        <taxon>Viridiplantae</taxon>
        <taxon>Streptophyta</taxon>
        <taxon>Embryophyta</taxon>
        <taxon>Tracheophyta</taxon>
        <taxon>Spermatophyta</taxon>
        <taxon>Magnoliopsida</taxon>
        <taxon>eudicotyledons</taxon>
        <taxon>Gunneridae</taxon>
        <taxon>Pentapetalae</taxon>
        <taxon>rosids</taxon>
        <taxon>fabids</taxon>
        <taxon>Rosales</taxon>
        <taxon>Rosaceae</taxon>
        <taxon>Amygdaloideae</taxon>
        <taxon>Amygdaleae</taxon>
        <taxon>Prunus</taxon>
    </lineage>
</organism>
<reference evidence="2" key="1">
    <citation type="submission" date="2025-08" db="UniProtKB">
        <authorList>
            <consortium name="RefSeq"/>
        </authorList>
    </citation>
    <scope>IDENTIFICATION</scope>
</reference>
<dbReference type="KEGG" id="pavi:110752052"/>
<accession>A0A6P5RTX6</accession>
<gene>
    <name evidence="2" type="primary">LOC110752052</name>
</gene>
<protein>
    <submittedName>
        <fullName evidence="2">ABC transporter A family member 7-like</fullName>
    </submittedName>
</protein>
<proteinExistence type="predicted"/>
<dbReference type="InterPro" id="IPR026082">
    <property type="entry name" value="ABCA"/>
</dbReference>
<dbReference type="SUPFAM" id="SSF52540">
    <property type="entry name" value="P-loop containing nucleoside triphosphate hydrolases"/>
    <property type="match status" value="1"/>
</dbReference>